<dbReference type="CDD" id="cd00067">
    <property type="entry name" value="GAL4"/>
    <property type="match status" value="1"/>
</dbReference>
<evidence type="ECO:0000313" key="6">
    <source>
        <dbReference type="Proteomes" id="UP000799438"/>
    </source>
</evidence>
<dbReference type="PROSITE" id="PS00463">
    <property type="entry name" value="ZN2_CY6_FUNGAL_1"/>
    <property type="match status" value="1"/>
</dbReference>
<proteinExistence type="predicted"/>
<evidence type="ECO:0000313" key="5">
    <source>
        <dbReference type="EMBL" id="KAF2145274.1"/>
    </source>
</evidence>
<feature type="compositionally biased region" description="Low complexity" evidence="3">
    <location>
        <begin position="16"/>
        <end position="37"/>
    </location>
</feature>
<protein>
    <recommendedName>
        <fullName evidence="4">Zn(2)-C6 fungal-type domain-containing protein</fullName>
    </recommendedName>
</protein>
<keyword evidence="2" id="KW-0175">Coiled coil</keyword>
<sequence>MSAFRPIRPSHTSPPAEAQSSADGAAQAAQAASLSSNGGSGDDGAARSSSSAARSRKRRAPSHVSQNACTNCKKARAKCDGNEPHPCQRCTARDIGDQCHYEVHVKTQKEEMVRKIRSLEQQNHELQSSMEEKEAHINAIFEALRDNDQGPEALARLRAGQSYQQIVTWLGHPPYQDVARLSPGSETKLTWIVQQYEASVSREPHAAENANGKRWTAVTSNPQLIHHLMALYFSWVHPAHMLFSEWHFMKSFNNDDRVYCSPALVNVMCAMGCFHLVDQGGNEAQAKELEKRFLDQALHDIAEENPESLTYASTYAILFLVELSARQARKATSHLRVAVESLSKINHSAYDKDAVELTTWGIHSLNTIWATMTYQKHSSPLHPPQISNSVALDSPYAKWQPYRFPQDNNAHQVPSRAIETAREMSRLTRITYDMINTYYGNKESVTARAIMSLYQRYLDWKGSLSTSLNVNFNTASYSASYSHALPHVLFLHIIYHVALCQLFRPLLEFEELPSTTRAHFYEITLQSALDGLRLLELYKDQYTCRYQSPMLAFGVVHICETIARGGPSVGDAKKRAIKFALRATHEALPGFLGVGPLQYMFCQVITREGLDLPKNFEEFMGGRTEYGAEDLLDTCERLTYTQPGDWLHDRVNRSLGTDFVYEWQRFIEARGRSSSSAPGPFKRDSSDSTQRLTDRSGSQSSTGGGSTTSARSMQINSVVNP</sequence>
<dbReference type="InterPro" id="IPR053187">
    <property type="entry name" value="Notoamide_regulator"/>
</dbReference>
<gene>
    <name evidence="5" type="ORF">K452DRAFT_295789</name>
</gene>
<evidence type="ECO:0000256" key="3">
    <source>
        <dbReference type="SAM" id="MobiDB-lite"/>
    </source>
</evidence>
<dbReference type="PANTHER" id="PTHR47256:SF3">
    <property type="entry name" value="ZN(II)2CYS6 TRANSCRIPTION FACTOR (EUROFUNG)"/>
    <property type="match status" value="1"/>
</dbReference>
<evidence type="ECO:0000256" key="2">
    <source>
        <dbReference type="SAM" id="Coils"/>
    </source>
</evidence>
<dbReference type="InterPro" id="IPR001138">
    <property type="entry name" value="Zn2Cys6_DnaBD"/>
</dbReference>
<feature type="region of interest" description="Disordered" evidence="3">
    <location>
        <begin position="1"/>
        <end position="67"/>
    </location>
</feature>
<dbReference type="PANTHER" id="PTHR47256">
    <property type="entry name" value="ZN(II)2CYS6 TRANSCRIPTION FACTOR (EUROFUNG)-RELATED"/>
    <property type="match status" value="1"/>
</dbReference>
<dbReference type="Gene3D" id="4.10.240.10">
    <property type="entry name" value="Zn(2)-C6 fungal-type DNA-binding domain"/>
    <property type="match status" value="1"/>
</dbReference>
<feature type="coiled-coil region" evidence="2">
    <location>
        <begin position="109"/>
        <end position="139"/>
    </location>
</feature>
<dbReference type="PROSITE" id="PS50048">
    <property type="entry name" value="ZN2_CY6_FUNGAL_2"/>
    <property type="match status" value="1"/>
</dbReference>
<dbReference type="GO" id="GO:0000981">
    <property type="term" value="F:DNA-binding transcription factor activity, RNA polymerase II-specific"/>
    <property type="evidence" value="ECO:0007669"/>
    <property type="project" value="InterPro"/>
</dbReference>
<feature type="region of interest" description="Disordered" evidence="3">
    <location>
        <begin position="672"/>
        <end position="721"/>
    </location>
</feature>
<dbReference type="Proteomes" id="UP000799438">
    <property type="component" value="Unassembled WGS sequence"/>
</dbReference>
<dbReference type="AlphaFoldDB" id="A0A6A6BPX0"/>
<dbReference type="CDD" id="cd12148">
    <property type="entry name" value="fungal_TF_MHR"/>
    <property type="match status" value="1"/>
</dbReference>
<dbReference type="InterPro" id="IPR036864">
    <property type="entry name" value="Zn2-C6_fun-type_DNA-bd_sf"/>
</dbReference>
<name>A0A6A6BPX0_9PEZI</name>
<accession>A0A6A6BPX0</accession>
<dbReference type="EMBL" id="ML995478">
    <property type="protein sequence ID" value="KAF2145274.1"/>
    <property type="molecule type" value="Genomic_DNA"/>
</dbReference>
<feature type="compositionally biased region" description="Polar residues" evidence="3">
    <location>
        <begin position="710"/>
        <end position="721"/>
    </location>
</feature>
<dbReference type="GeneID" id="54299353"/>
<organism evidence="5 6">
    <name type="scientific">Aplosporella prunicola CBS 121167</name>
    <dbReference type="NCBI Taxonomy" id="1176127"/>
    <lineage>
        <taxon>Eukaryota</taxon>
        <taxon>Fungi</taxon>
        <taxon>Dikarya</taxon>
        <taxon>Ascomycota</taxon>
        <taxon>Pezizomycotina</taxon>
        <taxon>Dothideomycetes</taxon>
        <taxon>Dothideomycetes incertae sedis</taxon>
        <taxon>Botryosphaeriales</taxon>
        <taxon>Aplosporellaceae</taxon>
        <taxon>Aplosporella</taxon>
    </lineage>
</organism>
<reference evidence="5" key="1">
    <citation type="journal article" date="2020" name="Stud. Mycol.">
        <title>101 Dothideomycetes genomes: a test case for predicting lifestyles and emergence of pathogens.</title>
        <authorList>
            <person name="Haridas S."/>
            <person name="Albert R."/>
            <person name="Binder M."/>
            <person name="Bloem J."/>
            <person name="Labutti K."/>
            <person name="Salamov A."/>
            <person name="Andreopoulos B."/>
            <person name="Baker S."/>
            <person name="Barry K."/>
            <person name="Bills G."/>
            <person name="Bluhm B."/>
            <person name="Cannon C."/>
            <person name="Castanera R."/>
            <person name="Culley D."/>
            <person name="Daum C."/>
            <person name="Ezra D."/>
            <person name="Gonzalez J."/>
            <person name="Henrissat B."/>
            <person name="Kuo A."/>
            <person name="Liang C."/>
            <person name="Lipzen A."/>
            <person name="Lutzoni F."/>
            <person name="Magnuson J."/>
            <person name="Mondo S."/>
            <person name="Nolan M."/>
            <person name="Ohm R."/>
            <person name="Pangilinan J."/>
            <person name="Park H.-J."/>
            <person name="Ramirez L."/>
            <person name="Alfaro M."/>
            <person name="Sun H."/>
            <person name="Tritt A."/>
            <person name="Yoshinaga Y."/>
            <person name="Zwiers L.-H."/>
            <person name="Turgeon B."/>
            <person name="Goodwin S."/>
            <person name="Spatafora J."/>
            <person name="Crous P."/>
            <person name="Grigoriev I."/>
        </authorList>
    </citation>
    <scope>NUCLEOTIDE SEQUENCE</scope>
    <source>
        <strain evidence="5">CBS 121167</strain>
    </source>
</reference>
<dbReference type="SMART" id="SM00066">
    <property type="entry name" value="GAL4"/>
    <property type="match status" value="1"/>
</dbReference>
<feature type="domain" description="Zn(2)-C6 fungal-type" evidence="4">
    <location>
        <begin position="68"/>
        <end position="101"/>
    </location>
</feature>
<dbReference type="OrthoDB" id="2162761at2759"/>
<keyword evidence="6" id="KW-1185">Reference proteome</keyword>
<dbReference type="SUPFAM" id="SSF57701">
    <property type="entry name" value="Zn2/Cys6 DNA-binding domain"/>
    <property type="match status" value="1"/>
</dbReference>
<evidence type="ECO:0000256" key="1">
    <source>
        <dbReference type="ARBA" id="ARBA00023242"/>
    </source>
</evidence>
<dbReference type="GO" id="GO:0008270">
    <property type="term" value="F:zinc ion binding"/>
    <property type="evidence" value="ECO:0007669"/>
    <property type="project" value="InterPro"/>
</dbReference>
<keyword evidence="1" id="KW-0539">Nucleus</keyword>
<dbReference type="RefSeq" id="XP_033400986.1">
    <property type="nucleotide sequence ID" value="XM_033541856.1"/>
</dbReference>
<evidence type="ECO:0000259" key="4">
    <source>
        <dbReference type="PROSITE" id="PS50048"/>
    </source>
</evidence>
<dbReference type="Pfam" id="PF00172">
    <property type="entry name" value="Zn_clus"/>
    <property type="match status" value="1"/>
</dbReference>